<dbReference type="InterPro" id="IPR025657">
    <property type="entry name" value="RadC_JAB"/>
</dbReference>
<evidence type="ECO:0000256" key="4">
    <source>
        <dbReference type="ARBA" id="ARBA00022833"/>
    </source>
</evidence>
<evidence type="ECO:0000256" key="6">
    <source>
        <dbReference type="RuleBase" id="RU003797"/>
    </source>
</evidence>
<dbReference type="Pfam" id="PF20582">
    <property type="entry name" value="UPF0758_N"/>
    <property type="match status" value="1"/>
</dbReference>
<dbReference type="Gene3D" id="3.40.140.10">
    <property type="entry name" value="Cytidine Deaminase, domain 2"/>
    <property type="match status" value="1"/>
</dbReference>
<dbReference type="GO" id="GO:0006508">
    <property type="term" value="P:proteolysis"/>
    <property type="evidence" value="ECO:0007669"/>
    <property type="project" value="UniProtKB-KW"/>
</dbReference>
<gene>
    <name evidence="8" type="ORF">DK880_00494</name>
</gene>
<dbReference type="InterPro" id="IPR020891">
    <property type="entry name" value="UPF0758_CS"/>
</dbReference>
<evidence type="ECO:0000256" key="5">
    <source>
        <dbReference type="ARBA" id="ARBA00023049"/>
    </source>
</evidence>
<proteinExistence type="inferred from homology"/>
<keyword evidence="4" id="KW-0862">Zinc</keyword>
<dbReference type="SUPFAM" id="SSF47781">
    <property type="entry name" value="RuvA domain 2-like"/>
    <property type="match status" value="1"/>
</dbReference>
<dbReference type="PANTHER" id="PTHR30471">
    <property type="entry name" value="DNA REPAIR PROTEIN RADC"/>
    <property type="match status" value="1"/>
</dbReference>
<dbReference type="PROSITE" id="PS01302">
    <property type="entry name" value="UPF0758"/>
    <property type="match status" value="1"/>
</dbReference>
<dbReference type="CDD" id="cd08071">
    <property type="entry name" value="MPN_DUF2466"/>
    <property type="match status" value="1"/>
</dbReference>
<evidence type="ECO:0000256" key="2">
    <source>
        <dbReference type="ARBA" id="ARBA00022723"/>
    </source>
</evidence>
<dbReference type="EMBL" id="CP029619">
    <property type="protein sequence ID" value="AWN81816.1"/>
    <property type="molecule type" value="Genomic_DNA"/>
</dbReference>
<dbReference type="Proteomes" id="UP000245872">
    <property type="component" value="Chromosome"/>
</dbReference>
<dbReference type="PROSITE" id="PS50249">
    <property type="entry name" value="MPN"/>
    <property type="match status" value="1"/>
</dbReference>
<comment type="similarity">
    <text evidence="6">Belongs to the UPF0758 family.</text>
</comment>
<dbReference type="AlphaFoldDB" id="A0A2Z3LDE7"/>
<keyword evidence="9" id="KW-1185">Reference proteome</keyword>
<evidence type="ECO:0000313" key="9">
    <source>
        <dbReference type="Proteomes" id="UP000245872"/>
    </source>
</evidence>
<dbReference type="InterPro" id="IPR010994">
    <property type="entry name" value="RuvA_2-like"/>
</dbReference>
<evidence type="ECO:0000259" key="7">
    <source>
        <dbReference type="PROSITE" id="PS50249"/>
    </source>
</evidence>
<feature type="domain" description="MPN" evidence="7">
    <location>
        <begin position="120"/>
        <end position="242"/>
    </location>
</feature>
<dbReference type="InterPro" id="IPR001405">
    <property type="entry name" value="UPF0758"/>
</dbReference>
<organism evidence="8 9">
    <name type="scientific">Candidatus Cardinium hertigii</name>
    <dbReference type="NCBI Taxonomy" id="247481"/>
    <lineage>
        <taxon>Bacteria</taxon>
        <taxon>Pseudomonadati</taxon>
        <taxon>Bacteroidota</taxon>
        <taxon>Cytophagia</taxon>
        <taxon>Cytophagales</taxon>
        <taxon>Amoebophilaceae</taxon>
        <taxon>Candidatus Cardinium</taxon>
    </lineage>
</organism>
<evidence type="ECO:0000256" key="1">
    <source>
        <dbReference type="ARBA" id="ARBA00022670"/>
    </source>
</evidence>
<dbReference type="PANTHER" id="PTHR30471:SF3">
    <property type="entry name" value="UPF0758 PROTEIN YEES-RELATED"/>
    <property type="match status" value="1"/>
</dbReference>
<evidence type="ECO:0000313" key="8">
    <source>
        <dbReference type="EMBL" id="AWN81816.1"/>
    </source>
</evidence>
<dbReference type="NCBIfam" id="NF000642">
    <property type="entry name" value="PRK00024.1"/>
    <property type="match status" value="1"/>
</dbReference>
<accession>A0A2Z3LDE7</accession>
<keyword evidence="2" id="KW-0479">Metal-binding</keyword>
<dbReference type="Pfam" id="PF04002">
    <property type="entry name" value="RadC"/>
    <property type="match status" value="1"/>
</dbReference>
<dbReference type="GO" id="GO:0046872">
    <property type="term" value="F:metal ion binding"/>
    <property type="evidence" value="ECO:0007669"/>
    <property type="project" value="UniProtKB-KW"/>
</dbReference>
<dbReference type="KEGG" id="cher:DK880_00494"/>
<keyword evidence="1" id="KW-0645">Protease</keyword>
<dbReference type="InterPro" id="IPR046778">
    <property type="entry name" value="UPF0758_N"/>
</dbReference>
<sequence length="254" mass="28469">MLLMETAWHMNISTTVSLRVQDWAMADRPREKLLQKGIASLTDAELLAVLIGSGTRHMNVILLAQHILKANGNSLHELAKRSVQELQRFKGIGEAKAITIVCAMELTRRRIPTTNHKKSIVSNSLQAYTLLQPDLTDKLAEECWILLLNRANYLIKKIKISSGGMNATIVDPKLIFKLVLEHQAASLILAHNHPSGNPMPSITDIQLTQRLLEAGKLLDVDIIDHIIFTDNTYFSLADQGMLKKFPLEKSPKRK</sequence>
<evidence type="ECO:0000256" key="3">
    <source>
        <dbReference type="ARBA" id="ARBA00022801"/>
    </source>
</evidence>
<reference evidence="8 9" key="1">
    <citation type="submission" date="2018-05" db="EMBL/GenBank/DDBJ databases">
        <title>Candidatus Cardinium hertigii Genome Assembly.</title>
        <authorList>
            <person name="Showmaker K.C."/>
            <person name="Walden K.O."/>
            <person name="Fields C.J."/>
            <person name="Lambert K.N."/>
            <person name="Hudson M.E."/>
        </authorList>
    </citation>
    <scope>NUCLEOTIDE SEQUENCE [LARGE SCALE GENOMIC DNA]</scope>
    <source>
        <strain evidence="9">cHgTN10</strain>
    </source>
</reference>
<dbReference type="NCBIfam" id="TIGR00608">
    <property type="entry name" value="radc"/>
    <property type="match status" value="1"/>
</dbReference>
<keyword evidence="3" id="KW-0378">Hydrolase</keyword>
<dbReference type="InterPro" id="IPR037518">
    <property type="entry name" value="MPN"/>
</dbReference>
<dbReference type="GO" id="GO:0008237">
    <property type="term" value="F:metallopeptidase activity"/>
    <property type="evidence" value="ECO:0007669"/>
    <property type="project" value="UniProtKB-KW"/>
</dbReference>
<keyword evidence="5" id="KW-0482">Metalloprotease</keyword>
<name>A0A2Z3LDE7_9BACT</name>
<protein>
    <recommendedName>
        <fullName evidence="7">MPN domain-containing protein</fullName>
    </recommendedName>
</protein>